<dbReference type="Pfam" id="PF04065">
    <property type="entry name" value="Not3"/>
    <property type="match status" value="1"/>
</dbReference>
<keyword evidence="6" id="KW-0805">Transcription regulation</keyword>
<sequence>MGDRRKLQGEIERCLKKVAEGVETFEDIWQKVHTAPNHNQKDKYEQELKKEIKKLQRLRDQIKAWISSTEIKDKKSLQEARKNIEQQMERFKIVERETKTKAYSKEGLGAGQKLDPQEKEKEECNQWIAEAIQELQIQVDKFESDIETLSACLKKKKSDKD</sequence>
<keyword evidence="9" id="KW-0175">Coiled coil</keyword>
<feature type="coiled-coil region" evidence="9">
    <location>
        <begin position="41"/>
        <end position="97"/>
    </location>
</feature>
<dbReference type="AlphaFoldDB" id="A0A820KZX1"/>
<evidence type="ECO:0000256" key="1">
    <source>
        <dbReference type="ARBA" id="ARBA00004123"/>
    </source>
</evidence>
<evidence type="ECO:0000256" key="3">
    <source>
        <dbReference type="ARBA" id="ARBA00007682"/>
    </source>
</evidence>
<dbReference type="EMBL" id="CAJOBF010015384">
    <property type="protein sequence ID" value="CAF4347312.1"/>
    <property type="molecule type" value="Genomic_DNA"/>
</dbReference>
<reference evidence="11" key="1">
    <citation type="submission" date="2021-02" db="EMBL/GenBank/DDBJ databases">
        <authorList>
            <person name="Nowell W R."/>
        </authorList>
    </citation>
    <scope>NUCLEOTIDE SEQUENCE</scope>
</reference>
<evidence type="ECO:0000313" key="12">
    <source>
        <dbReference type="Proteomes" id="UP000663842"/>
    </source>
</evidence>
<dbReference type="GO" id="GO:0006355">
    <property type="term" value="P:regulation of DNA-templated transcription"/>
    <property type="evidence" value="ECO:0007669"/>
    <property type="project" value="InterPro"/>
</dbReference>
<gene>
    <name evidence="11" type="ORF">UXM345_LOCUS35826</name>
</gene>
<feature type="domain" description="CCR4-Not complex component Not N-terminal" evidence="10">
    <location>
        <begin position="4"/>
        <end position="160"/>
    </location>
</feature>
<evidence type="ECO:0000256" key="6">
    <source>
        <dbReference type="ARBA" id="ARBA00023015"/>
    </source>
</evidence>
<evidence type="ECO:0000256" key="8">
    <source>
        <dbReference type="ARBA" id="ARBA00023242"/>
    </source>
</evidence>
<comment type="similarity">
    <text evidence="3">Belongs to the CNOT2/3/5 family.</text>
</comment>
<evidence type="ECO:0000256" key="4">
    <source>
        <dbReference type="ARBA" id="ARBA00022490"/>
    </source>
</evidence>
<evidence type="ECO:0000256" key="5">
    <source>
        <dbReference type="ARBA" id="ARBA00022491"/>
    </source>
</evidence>
<organism evidence="11 12">
    <name type="scientific">Rotaria magnacalcarata</name>
    <dbReference type="NCBI Taxonomy" id="392030"/>
    <lineage>
        <taxon>Eukaryota</taxon>
        <taxon>Metazoa</taxon>
        <taxon>Spiralia</taxon>
        <taxon>Gnathifera</taxon>
        <taxon>Rotifera</taxon>
        <taxon>Eurotatoria</taxon>
        <taxon>Bdelloidea</taxon>
        <taxon>Philodinida</taxon>
        <taxon>Philodinidae</taxon>
        <taxon>Rotaria</taxon>
    </lineage>
</organism>
<proteinExistence type="inferred from homology"/>
<dbReference type="GO" id="GO:0005634">
    <property type="term" value="C:nucleus"/>
    <property type="evidence" value="ECO:0007669"/>
    <property type="project" value="UniProtKB-SubCell"/>
</dbReference>
<comment type="subcellular location">
    <subcellularLocation>
        <location evidence="2">Cytoplasm</location>
    </subcellularLocation>
    <subcellularLocation>
        <location evidence="1">Nucleus</location>
    </subcellularLocation>
</comment>
<keyword evidence="8" id="KW-0539">Nucleus</keyword>
<evidence type="ECO:0000256" key="7">
    <source>
        <dbReference type="ARBA" id="ARBA00023163"/>
    </source>
</evidence>
<dbReference type="GO" id="GO:0030015">
    <property type="term" value="C:CCR4-NOT core complex"/>
    <property type="evidence" value="ECO:0007669"/>
    <property type="project" value="InterPro"/>
</dbReference>
<dbReference type="InterPro" id="IPR007207">
    <property type="entry name" value="Not_N"/>
</dbReference>
<evidence type="ECO:0000313" key="11">
    <source>
        <dbReference type="EMBL" id="CAF4347312.1"/>
    </source>
</evidence>
<feature type="non-terminal residue" evidence="11">
    <location>
        <position position="1"/>
    </location>
</feature>
<evidence type="ECO:0000256" key="2">
    <source>
        <dbReference type="ARBA" id="ARBA00004496"/>
    </source>
</evidence>
<dbReference type="PANTHER" id="PTHR23326">
    <property type="entry name" value="CCR4 NOT-RELATED"/>
    <property type="match status" value="1"/>
</dbReference>
<dbReference type="InterPro" id="IPR040168">
    <property type="entry name" value="Not2/3/5"/>
</dbReference>
<evidence type="ECO:0000259" key="10">
    <source>
        <dbReference type="Pfam" id="PF04065"/>
    </source>
</evidence>
<accession>A0A820KZX1</accession>
<comment type="caution">
    <text evidence="11">The sequence shown here is derived from an EMBL/GenBank/DDBJ whole genome shotgun (WGS) entry which is preliminary data.</text>
</comment>
<keyword evidence="7" id="KW-0804">Transcription</keyword>
<keyword evidence="5" id="KW-0678">Repressor</keyword>
<dbReference type="Proteomes" id="UP000663842">
    <property type="component" value="Unassembled WGS sequence"/>
</dbReference>
<evidence type="ECO:0000256" key="9">
    <source>
        <dbReference type="SAM" id="Coils"/>
    </source>
</evidence>
<name>A0A820KZX1_9BILA</name>
<dbReference type="GO" id="GO:0005737">
    <property type="term" value="C:cytoplasm"/>
    <property type="evidence" value="ECO:0007669"/>
    <property type="project" value="UniProtKB-SubCell"/>
</dbReference>
<protein>
    <recommendedName>
        <fullName evidence="10">CCR4-Not complex component Not N-terminal domain-containing protein</fullName>
    </recommendedName>
</protein>
<keyword evidence="4" id="KW-0963">Cytoplasm</keyword>